<comment type="caution">
    <text evidence="2">The sequence shown here is derived from an EMBL/GenBank/DDBJ whole genome shotgun (WGS) entry which is preliminary data.</text>
</comment>
<feature type="compositionally biased region" description="Acidic residues" evidence="1">
    <location>
        <begin position="313"/>
        <end position="322"/>
    </location>
</feature>
<feature type="compositionally biased region" description="Polar residues" evidence="1">
    <location>
        <begin position="238"/>
        <end position="257"/>
    </location>
</feature>
<dbReference type="Gene3D" id="1.10.20.10">
    <property type="entry name" value="Histone, subunit A"/>
    <property type="match status" value="1"/>
</dbReference>
<feature type="region of interest" description="Disordered" evidence="1">
    <location>
        <begin position="1"/>
        <end position="29"/>
    </location>
</feature>
<dbReference type="EMBL" id="VIFY01000063">
    <property type="protein sequence ID" value="TQB72494.1"/>
    <property type="molecule type" value="Genomic_DNA"/>
</dbReference>
<reference evidence="2 3" key="1">
    <citation type="submission" date="2019-06" db="EMBL/GenBank/DDBJ databases">
        <title>Wine fermentation using esterase from Monascus purpureus.</title>
        <authorList>
            <person name="Geng C."/>
            <person name="Zhang Y."/>
        </authorList>
    </citation>
    <scope>NUCLEOTIDE SEQUENCE [LARGE SCALE GENOMIC DNA]</scope>
    <source>
        <strain evidence="2">HQ1</strain>
    </source>
</reference>
<dbReference type="AlphaFoldDB" id="A0A507QXY0"/>
<evidence type="ECO:0000313" key="2">
    <source>
        <dbReference type="EMBL" id="TQB72494.1"/>
    </source>
</evidence>
<evidence type="ECO:0000256" key="1">
    <source>
        <dbReference type="SAM" id="MobiDB-lite"/>
    </source>
</evidence>
<dbReference type="PANTHER" id="PTHR15992">
    <property type="entry name" value="HOLLIDAY JUNCTION RECOGNITION PROTEIN"/>
    <property type="match status" value="1"/>
</dbReference>
<dbReference type="GO" id="GO:0046982">
    <property type="term" value="F:protein heterodimerization activity"/>
    <property type="evidence" value="ECO:0007669"/>
    <property type="project" value="InterPro"/>
</dbReference>
<dbReference type="OrthoDB" id="2420608at2759"/>
<dbReference type="InterPro" id="IPR018465">
    <property type="entry name" value="Scm3/HJURP"/>
</dbReference>
<dbReference type="GO" id="GO:0042393">
    <property type="term" value="F:histone binding"/>
    <property type="evidence" value="ECO:0007669"/>
    <property type="project" value="InterPro"/>
</dbReference>
<dbReference type="Proteomes" id="UP000319663">
    <property type="component" value="Unassembled WGS sequence"/>
</dbReference>
<keyword evidence="3" id="KW-1185">Reference proteome</keyword>
<dbReference type="InterPro" id="IPR009072">
    <property type="entry name" value="Histone-fold"/>
</dbReference>
<dbReference type="PANTHER" id="PTHR15992:SF5">
    <property type="entry name" value="HOLLIDAY JUNCTION RECOGNITION PROTEIN"/>
    <property type="match status" value="1"/>
</dbReference>
<protein>
    <recommendedName>
        <fullName evidence="4">Myb-like domain-containing protein</fullName>
    </recommendedName>
</protein>
<feature type="compositionally biased region" description="Acidic residues" evidence="1">
    <location>
        <begin position="15"/>
        <end position="24"/>
    </location>
</feature>
<evidence type="ECO:0008006" key="4">
    <source>
        <dbReference type="Google" id="ProtNLM"/>
    </source>
</evidence>
<dbReference type="InterPro" id="IPR009057">
    <property type="entry name" value="Homeodomain-like_sf"/>
</dbReference>
<dbReference type="SUPFAM" id="SSF46689">
    <property type="entry name" value="Homeodomain-like"/>
    <property type="match status" value="1"/>
</dbReference>
<evidence type="ECO:0000313" key="3">
    <source>
        <dbReference type="Proteomes" id="UP000319663"/>
    </source>
</evidence>
<name>A0A507QXY0_MONPU</name>
<gene>
    <name evidence="2" type="ORF">MPDQ_006808</name>
</gene>
<organism evidence="2 3">
    <name type="scientific">Monascus purpureus</name>
    <name type="common">Red mold</name>
    <name type="synonym">Monascus anka</name>
    <dbReference type="NCBI Taxonomy" id="5098"/>
    <lineage>
        <taxon>Eukaryota</taxon>
        <taxon>Fungi</taxon>
        <taxon>Dikarya</taxon>
        <taxon>Ascomycota</taxon>
        <taxon>Pezizomycotina</taxon>
        <taxon>Eurotiomycetes</taxon>
        <taxon>Eurotiomycetidae</taxon>
        <taxon>Eurotiales</taxon>
        <taxon>Aspergillaceae</taxon>
        <taxon>Monascus</taxon>
    </lineage>
</organism>
<proteinExistence type="predicted"/>
<feature type="region of interest" description="Disordered" evidence="1">
    <location>
        <begin position="147"/>
        <end position="170"/>
    </location>
</feature>
<dbReference type="Pfam" id="PF10384">
    <property type="entry name" value="Scm3"/>
    <property type="match status" value="1"/>
</dbReference>
<accession>A0A507QXY0</accession>
<feature type="region of interest" description="Disordered" evidence="1">
    <location>
        <begin position="237"/>
        <end position="337"/>
    </location>
</feature>
<dbReference type="GO" id="GO:0005634">
    <property type="term" value="C:nucleus"/>
    <property type="evidence" value="ECO:0007669"/>
    <property type="project" value="InterPro"/>
</dbReference>
<sequence>MKRPCKRPRLSLAGDPEDPPDDADLERARAQNDLRLKSIFEEIFEKYGKDFTDVGDEIDLSTGKIVVDNGHISHMRGEYDAGNIALWDFKADIHPSDGRRPNGVSVENITQDTNGGSAINLPDNAGNQATSGFTLNADFQAAVSGPNAKEIPRERQGEGTHGNADDDDKASIDSLLDTAFSVYQDPQHAAEHVMDADDGSTAFRKTLISDLPRYIGENEHVPVDPIWHVPEIPERFSTPASAKQSSKPVDTLNTARSASPPGVGSLWAPPSERRANTNVSKKRGRKSALSEQPRRIHYSSPVVQDWKFAEPPDGSESDDPLQEEYHASPTPKRPLYVGGKRTAPADLYYCSYCRMSFSRREYILHLESVLSSNDENGSHDPTGVQEMLVLMNNTGSEHRSTAIDPAVSVANKAAYESNYGPARDQSSVKSNKRFRMTPDEARLIINMKHIQQKKWKEILYFMPGKSLSGLIGWNKLHWNDRLLNPPRHSKPWSEAEREKLNSLKDKQGLTWSTVRSEFPGRTHAELEFELLRLWAGGEIGSCN</sequence>